<evidence type="ECO:0000313" key="2">
    <source>
        <dbReference type="Proteomes" id="UP001497482"/>
    </source>
</evidence>
<name>A0AAV2KVB2_KNICA</name>
<accession>A0AAV2KVB2</accession>
<evidence type="ECO:0000313" key="1">
    <source>
        <dbReference type="EMBL" id="CAL1592121.1"/>
    </source>
</evidence>
<reference evidence="1 2" key="1">
    <citation type="submission" date="2024-04" db="EMBL/GenBank/DDBJ databases">
        <authorList>
            <person name="Waldvogel A.-M."/>
            <person name="Schoenle A."/>
        </authorList>
    </citation>
    <scope>NUCLEOTIDE SEQUENCE [LARGE SCALE GENOMIC DNA]</scope>
</reference>
<dbReference type="EMBL" id="OZ035824">
    <property type="protein sequence ID" value="CAL1592121.1"/>
    <property type="molecule type" value="Genomic_DNA"/>
</dbReference>
<proteinExistence type="predicted"/>
<gene>
    <name evidence="1" type="ORF">KC01_LOCUS21414</name>
</gene>
<protein>
    <submittedName>
        <fullName evidence="1">Uncharacterized protein</fullName>
    </submittedName>
</protein>
<keyword evidence="2" id="KW-1185">Reference proteome</keyword>
<dbReference type="Proteomes" id="UP001497482">
    <property type="component" value="Chromosome 2"/>
</dbReference>
<sequence>MFGLKTPHFYLSGINTFVKPCGTAAVVIWVDNNQRSKNPKPCSNPVEQSRGFVEPVLWAIMSKAVISGGRPGTDAWFPSHR</sequence>
<dbReference type="AlphaFoldDB" id="A0AAV2KVB2"/>
<organism evidence="1 2">
    <name type="scientific">Knipowitschia caucasica</name>
    <name type="common">Caucasian dwarf goby</name>
    <name type="synonym">Pomatoschistus caucasicus</name>
    <dbReference type="NCBI Taxonomy" id="637954"/>
    <lineage>
        <taxon>Eukaryota</taxon>
        <taxon>Metazoa</taxon>
        <taxon>Chordata</taxon>
        <taxon>Craniata</taxon>
        <taxon>Vertebrata</taxon>
        <taxon>Euteleostomi</taxon>
        <taxon>Actinopterygii</taxon>
        <taxon>Neopterygii</taxon>
        <taxon>Teleostei</taxon>
        <taxon>Neoteleostei</taxon>
        <taxon>Acanthomorphata</taxon>
        <taxon>Gobiaria</taxon>
        <taxon>Gobiiformes</taxon>
        <taxon>Gobioidei</taxon>
        <taxon>Gobiidae</taxon>
        <taxon>Gobiinae</taxon>
        <taxon>Knipowitschia</taxon>
    </lineage>
</organism>